<reference evidence="2" key="1">
    <citation type="journal article" date="2022" name="bioRxiv">
        <title>Sequencing and chromosome-scale assembly of the giantPleurodeles waltlgenome.</title>
        <authorList>
            <person name="Brown T."/>
            <person name="Elewa A."/>
            <person name="Iarovenko S."/>
            <person name="Subramanian E."/>
            <person name="Araus A.J."/>
            <person name="Petzold A."/>
            <person name="Susuki M."/>
            <person name="Suzuki K.-i.T."/>
            <person name="Hayashi T."/>
            <person name="Toyoda A."/>
            <person name="Oliveira C."/>
            <person name="Osipova E."/>
            <person name="Leigh N.D."/>
            <person name="Simon A."/>
            <person name="Yun M.H."/>
        </authorList>
    </citation>
    <scope>NUCLEOTIDE SEQUENCE</scope>
    <source>
        <strain evidence="2">20211129_DDA</strain>
        <tissue evidence="2">Liver</tissue>
    </source>
</reference>
<organism evidence="2 3">
    <name type="scientific">Pleurodeles waltl</name>
    <name type="common">Iberian ribbed newt</name>
    <dbReference type="NCBI Taxonomy" id="8319"/>
    <lineage>
        <taxon>Eukaryota</taxon>
        <taxon>Metazoa</taxon>
        <taxon>Chordata</taxon>
        <taxon>Craniata</taxon>
        <taxon>Vertebrata</taxon>
        <taxon>Euteleostomi</taxon>
        <taxon>Amphibia</taxon>
        <taxon>Batrachia</taxon>
        <taxon>Caudata</taxon>
        <taxon>Salamandroidea</taxon>
        <taxon>Salamandridae</taxon>
        <taxon>Pleurodelinae</taxon>
        <taxon>Pleurodeles</taxon>
    </lineage>
</organism>
<evidence type="ECO:0000256" key="1">
    <source>
        <dbReference type="SAM" id="MobiDB-lite"/>
    </source>
</evidence>
<protein>
    <submittedName>
        <fullName evidence="2">Uncharacterized protein</fullName>
    </submittedName>
</protein>
<accession>A0AAV7T3U1</accession>
<dbReference type="Proteomes" id="UP001066276">
    <property type="component" value="Chromosome 4_1"/>
</dbReference>
<dbReference type="AlphaFoldDB" id="A0AAV7T3U1"/>
<keyword evidence="3" id="KW-1185">Reference proteome</keyword>
<sequence length="120" mass="12754">MGSAVVCSFVRTIPTRGLRCWGRSERELPAVLPRCTACNARESLARCSPDYKCGYLISRRAAKPRPQGVVSANCSGPLVEPLAQKGQMRLGGPLHAGSGGLSSNDNQQHRRIPGSAIPPS</sequence>
<name>A0AAV7T3U1_PLEWA</name>
<evidence type="ECO:0000313" key="3">
    <source>
        <dbReference type="Proteomes" id="UP001066276"/>
    </source>
</evidence>
<proteinExistence type="predicted"/>
<comment type="caution">
    <text evidence="2">The sequence shown here is derived from an EMBL/GenBank/DDBJ whole genome shotgun (WGS) entry which is preliminary data.</text>
</comment>
<feature type="region of interest" description="Disordered" evidence="1">
    <location>
        <begin position="85"/>
        <end position="120"/>
    </location>
</feature>
<evidence type="ECO:0000313" key="2">
    <source>
        <dbReference type="EMBL" id="KAJ1171072.1"/>
    </source>
</evidence>
<dbReference type="EMBL" id="JANPWB010000007">
    <property type="protein sequence ID" value="KAJ1171072.1"/>
    <property type="molecule type" value="Genomic_DNA"/>
</dbReference>
<gene>
    <name evidence="2" type="ORF">NDU88_002943</name>
</gene>